<name>A0A814SA94_9BILA</name>
<evidence type="ECO:0000313" key="2">
    <source>
        <dbReference type="Proteomes" id="UP000663879"/>
    </source>
</evidence>
<dbReference type="Proteomes" id="UP000663879">
    <property type="component" value="Unassembled WGS sequence"/>
</dbReference>
<proteinExistence type="predicted"/>
<dbReference type="OrthoDB" id="10611782at2759"/>
<dbReference type="EMBL" id="CAJNOC010010854">
    <property type="protein sequence ID" value="CAF1143659.1"/>
    <property type="molecule type" value="Genomic_DNA"/>
</dbReference>
<accession>A0A814SA94</accession>
<comment type="caution">
    <text evidence="1">The sequence shown here is derived from an EMBL/GenBank/DDBJ whole genome shotgun (WGS) entry which is preliminary data.</text>
</comment>
<sequence length="58" mass="6719">KDSSLDHYGKLEETWVGIEETKKTGRGLAVKIQQIYVKPLYGINLWKLTIAIKVNKFR</sequence>
<gene>
    <name evidence="1" type="ORF">OXX778_LOCUS23003</name>
</gene>
<keyword evidence="2" id="KW-1185">Reference proteome</keyword>
<dbReference type="AlphaFoldDB" id="A0A814SA94"/>
<organism evidence="1 2">
    <name type="scientific">Brachionus calyciflorus</name>
    <dbReference type="NCBI Taxonomy" id="104777"/>
    <lineage>
        <taxon>Eukaryota</taxon>
        <taxon>Metazoa</taxon>
        <taxon>Spiralia</taxon>
        <taxon>Gnathifera</taxon>
        <taxon>Rotifera</taxon>
        <taxon>Eurotatoria</taxon>
        <taxon>Monogononta</taxon>
        <taxon>Pseudotrocha</taxon>
        <taxon>Ploima</taxon>
        <taxon>Brachionidae</taxon>
        <taxon>Brachionus</taxon>
    </lineage>
</organism>
<reference evidence="1" key="1">
    <citation type="submission" date="2021-02" db="EMBL/GenBank/DDBJ databases">
        <authorList>
            <person name="Nowell W R."/>
        </authorList>
    </citation>
    <scope>NUCLEOTIDE SEQUENCE</scope>
    <source>
        <strain evidence="1">Ploen Becks lab</strain>
    </source>
</reference>
<evidence type="ECO:0000313" key="1">
    <source>
        <dbReference type="EMBL" id="CAF1143659.1"/>
    </source>
</evidence>
<feature type="non-terminal residue" evidence="1">
    <location>
        <position position="1"/>
    </location>
</feature>
<protein>
    <submittedName>
        <fullName evidence="1">Uncharacterized protein</fullName>
    </submittedName>
</protein>